<feature type="compositionally biased region" description="Low complexity" evidence="2">
    <location>
        <begin position="473"/>
        <end position="495"/>
    </location>
</feature>
<feature type="region of interest" description="Disordered" evidence="2">
    <location>
        <begin position="26"/>
        <end position="531"/>
    </location>
</feature>
<dbReference type="InterPro" id="IPR059029">
    <property type="entry name" value="FAM13A_dom"/>
</dbReference>
<organism evidence="4 5">
    <name type="scientific">Gadus morhua</name>
    <name type="common">Atlantic cod</name>
    <dbReference type="NCBI Taxonomy" id="8049"/>
    <lineage>
        <taxon>Eukaryota</taxon>
        <taxon>Metazoa</taxon>
        <taxon>Chordata</taxon>
        <taxon>Craniata</taxon>
        <taxon>Vertebrata</taxon>
        <taxon>Euteleostomi</taxon>
        <taxon>Actinopterygii</taxon>
        <taxon>Neopterygii</taxon>
        <taxon>Teleostei</taxon>
        <taxon>Neoteleostei</taxon>
        <taxon>Acanthomorphata</taxon>
        <taxon>Zeiogadaria</taxon>
        <taxon>Gadariae</taxon>
        <taxon>Gadiformes</taxon>
        <taxon>Gadoidei</taxon>
        <taxon>Gadidae</taxon>
        <taxon>Gadus</taxon>
    </lineage>
</organism>
<dbReference type="PANTHER" id="PTHR15904:SF19">
    <property type="entry name" value="PROTEIN FAM13C"/>
    <property type="match status" value="1"/>
</dbReference>
<reference evidence="4" key="2">
    <citation type="submission" date="2025-09" db="UniProtKB">
        <authorList>
            <consortium name="Ensembl"/>
        </authorList>
    </citation>
    <scope>IDENTIFICATION</scope>
</reference>
<proteinExistence type="inferred from homology"/>
<dbReference type="AlphaFoldDB" id="A0A8C4ZVW6"/>
<feature type="compositionally biased region" description="Low complexity" evidence="2">
    <location>
        <begin position="603"/>
        <end position="613"/>
    </location>
</feature>
<feature type="compositionally biased region" description="Pro residues" evidence="2">
    <location>
        <begin position="26"/>
        <end position="44"/>
    </location>
</feature>
<comment type="similarity">
    <text evidence="1">Belongs to the FAM13 family.</text>
</comment>
<feature type="compositionally biased region" description="Polar residues" evidence="2">
    <location>
        <begin position="631"/>
        <end position="647"/>
    </location>
</feature>
<feature type="region of interest" description="Disordered" evidence="2">
    <location>
        <begin position="580"/>
        <end position="647"/>
    </location>
</feature>
<dbReference type="GeneTree" id="ENSGT00950000183033"/>
<protein>
    <recommendedName>
        <fullName evidence="3">FAM13A-like domain-containing protein</fullName>
    </recommendedName>
</protein>
<accession>A0A8C4ZVW6</accession>
<feature type="region of interest" description="Disordered" evidence="2">
    <location>
        <begin position="734"/>
        <end position="754"/>
    </location>
</feature>
<dbReference type="Proteomes" id="UP000694546">
    <property type="component" value="Chromosome 15"/>
</dbReference>
<evidence type="ECO:0000313" key="5">
    <source>
        <dbReference type="Proteomes" id="UP000694546"/>
    </source>
</evidence>
<evidence type="ECO:0000313" key="4">
    <source>
        <dbReference type="Ensembl" id="ENSGMOP00000020119.2"/>
    </source>
</evidence>
<feature type="compositionally biased region" description="Basic and acidic residues" evidence="2">
    <location>
        <begin position="225"/>
        <end position="245"/>
    </location>
</feature>
<feature type="compositionally biased region" description="Low complexity" evidence="2">
    <location>
        <begin position="451"/>
        <end position="461"/>
    </location>
</feature>
<reference evidence="4" key="1">
    <citation type="submission" date="2025-08" db="UniProtKB">
        <authorList>
            <consortium name="Ensembl"/>
        </authorList>
    </citation>
    <scope>IDENTIFICATION</scope>
</reference>
<dbReference type="Ensembl" id="ENSGMOT00000020617.2">
    <property type="protein sequence ID" value="ENSGMOP00000020119.2"/>
    <property type="gene ID" value="ENSGMOG00000018693.2"/>
</dbReference>
<feature type="compositionally biased region" description="Polar residues" evidence="2">
    <location>
        <begin position="98"/>
        <end position="114"/>
    </location>
</feature>
<feature type="compositionally biased region" description="Polar residues" evidence="2">
    <location>
        <begin position="121"/>
        <end position="131"/>
    </location>
</feature>
<feature type="domain" description="FAM13A-like" evidence="3">
    <location>
        <begin position="793"/>
        <end position="862"/>
    </location>
</feature>
<evidence type="ECO:0000256" key="1">
    <source>
        <dbReference type="ARBA" id="ARBA00007549"/>
    </source>
</evidence>
<evidence type="ECO:0000256" key="2">
    <source>
        <dbReference type="SAM" id="MobiDB-lite"/>
    </source>
</evidence>
<name>A0A8C4ZVW6_GADMO</name>
<sequence length="869" mass="94498">MLEGQNACNALLLRLLRHQDQLFVCLPPPPPSPPSSSPPPPHYPPTSREMAFTTPTSSPPPPPLSVLSDFEVPTCSAQRAMLDEDRRASSVSLSSASHGTWSHSRLGSSDTIRSSRWEGGSQLSTSPQRGTLDQPEEREGGSQLSTSPQRVTLDRPEELQGDTAGSGTAPSPADVGSAQRLLRLSPVRTTQGTEVEEADSTIGLPEPNAKTSAEISQRGGEAEGEGGRSRDQRDLSPRPCKEIRSRPCSPKQDAIDPELVSSVTEQRPTQAERVSLCTESPIAASPLGHADQSPRLKFQALESDQGGPPPAPGSKPLHQQMGVAAEPSLVPPTRLLSSSPPSRLLSSSPPSRLLPSSPPSLLLPSSPPSLLLPSSPPSLLLPSSPPSLLLSSSPPSLLLSSSPPSLPSQSEVIPLQQVSSSPRTLVGRAQQPDQQHDIIAPVLDPAPRPPSSSSTSSSCSSAVLLQHMGAGDRPVLSPRCPSLSSSLRFLSDPDSAPSPPSSQNSHMAHRSVRTQPEEGAKEQVSISSLNRHIHSLRKQIRLFEEQFEQEKNYKPAHNDKTAHPEVAGLMKQLIKSRRQLKDHKLKQLSHGGGRREPRVAQLPSSSTSSSSPSEGRRTVRHQQGAPLAGTELQQLDNGSNSQLDVEETVQTLSTRLRDRRRELGLPDDLKEMSQSQRSLEKTALQKCLLHYESLHGRPSTRQERMLMRPFYDRYRLLKQLLLASSASPVITTIQEEEGSDEEGSRPPGCLSSTGSLLLKRSQDVPEATLVSPLEEVRVLPPLGVTMATLHEASRSELLEQMRSTRLQKKKLHLALREFEHHFHAQTGRTCQKEDRGPMDEEYCQYKNVKVKLRLLEALLSKQQDSTQTS</sequence>
<keyword evidence="5" id="KW-1185">Reference proteome</keyword>
<evidence type="ECO:0000259" key="3">
    <source>
        <dbReference type="Pfam" id="PF26116"/>
    </source>
</evidence>
<dbReference type="PANTHER" id="PTHR15904">
    <property type="entry name" value="FAM13"/>
    <property type="match status" value="1"/>
</dbReference>
<feature type="compositionally biased region" description="Low complexity" evidence="2">
    <location>
        <begin position="327"/>
        <end position="403"/>
    </location>
</feature>
<dbReference type="InterPro" id="IPR039102">
    <property type="entry name" value="FAM13"/>
</dbReference>
<dbReference type="Pfam" id="PF26116">
    <property type="entry name" value="FAM13A"/>
    <property type="match status" value="1"/>
</dbReference>